<evidence type="ECO:0000313" key="2">
    <source>
        <dbReference type="Proteomes" id="UP000009135"/>
    </source>
</evidence>
<dbReference type="KEGG" id="mhe:MHC_03750"/>
<dbReference type="HOGENOM" id="CLU_098620_0_0_14"/>
<dbReference type="AlphaFoldDB" id="H6N7I8"/>
<accession>H6N7I8</accession>
<dbReference type="STRING" id="1111676.MHC_03750"/>
<sequence>MHVKTLILFGSLGATATGGGIYLAIKDSPKPISELLSSEAGLLPITNDLDEKWNAAWKNYRDSHKESGSMTYKNRDRWNINGWETKKSEDVAPKEFKEACKSQSQSKVYSKNDQKYKDVKSWCTRPKKIRELLNWEGKRILLDATGDGEMWGKSWGEYRKHHEKSRQASSITYEDSDVLSVAQWQNKRSQEQVPQEYKDACKTKSEEYINMDQVTNDPVFSKVKRWCTKPK</sequence>
<gene>
    <name evidence="1" type="ordered locus">MHC_03750</name>
</gene>
<reference evidence="1 2" key="1">
    <citation type="journal article" date="2012" name="J. Bacteriol.">
        <title>Complete genome sequence of Mycoplasma haemocanis strain Illinois.</title>
        <authorList>
            <person name="do Nascimento N.C."/>
            <person name="Guimaraes A.M."/>
            <person name="Santos A.P."/>
            <person name="Sanmiguel P.J."/>
            <person name="Messick J.B."/>
        </authorList>
    </citation>
    <scope>NUCLEOTIDE SEQUENCE [LARGE SCALE GENOMIC DNA]</scope>
    <source>
        <strain evidence="1 2">Illinois</strain>
    </source>
</reference>
<dbReference type="Proteomes" id="UP000009135">
    <property type="component" value="Chromosome"/>
</dbReference>
<dbReference type="EMBL" id="CP003199">
    <property type="protein sequence ID" value="AEW45610.1"/>
    <property type="molecule type" value="Genomic_DNA"/>
</dbReference>
<protein>
    <submittedName>
        <fullName evidence="1">Uncharacterized protein</fullName>
    </submittedName>
</protein>
<name>H6N7I8_MYCHN</name>
<dbReference type="OrthoDB" id="9823348at2"/>
<keyword evidence="2" id="KW-1185">Reference proteome</keyword>
<proteinExistence type="predicted"/>
<organism evidence="1 2">
    <name type="scientific">Mycoplasma haemocanis (strain Illinois)</name>
    <dbReference type="NCBI Taxonomy" id="1111676"/>
    <lineage>
        <taxon>Bacteria</taxon>
        <taxon>Bacillati</taxon>
        <taxon>Mycoplasmatota</taxon>
        <taxon>Mollicutes</taxon>
        <taxon>Mycoplasmataceae</taxon>
        <taxon>Mycoplasma</taxon>
    </lineage>
</organism>
<evidence type="ECO:0000313" key="1">
    <source>
        <dbReference type="EMBL" id="AEW45610.1"/>
    </source>
</evidence>